<organism evidence="1 2">
    <name type="scientific">Synaphobranchus kaupii</name>
    <name type="common">Kaup's arrowtooth eel</name>
    <dbReference type="NCBI Taxonomy" id="118154"/>
    <lineage>
        <taxon>Eukaryota</taxon>
        <taxon>Metazoa</taxon>
        <taxon>Chordata</taxon>
        <taxon>Craniata</taxon>
        <taxon>Vertebrata</taxon>
        <taxon>Euteleostomi</taxon>
        <taxon>Actinopterygii</taxon>
        <taxon>Neopterygii</taxon>
        <taxon>Teleostei</taxon>
        <taxon>Anguilliformes</taxon>
        <taxon>Synaphobranchidae</taxon>
        <taxon>Synaphobranchus</taxon>
    </lineage>
</organism>
<accession>A0A9Q1G2X4</accession>
<name>A0A9Q1G2X4_SYNKA</name>
<dbReference type="AlphaFoldDB" id="A0A9Q1G2X4"/>
<comment type="caution">
    <text evidence="1">The sequence shown here is derived from an EMBL/GenBank/DDBJ whole genome shotgun (WGS) entry which is preliminary data.</text>
</comment>
<protein>
    <submittedName>
        <fullName evidence="1">Uncharacterized protein</fullName>
    </submittedName>
</protein>
<keyword evidence="2" id="KW-1185">Reference proteome</keyword>
<gene>
    <name evidence="1" type="ORF">SKAU_G00048260</name>
</gene>
<sequence>MLTKEKERSVGGAGGSLIKCVSLAGDRDPVLGEHHMYPHDLRRHFALWVIPPPQPHSFCLAQKFLYEMRPTLEPGAERAPLPFTAAQVSLHTGLELQDYRNTCPSAKLSVLNHFPQC</sequence>
<evidence type="ECO:0000313" key="2">
    <source>
        <dbReference type="Proteomes" id="UP001152622"/>
    </source>
</evidence>
<proteinExistence type="predicted"/>
<reference evidence="1" key="1">
    <citation type="journal article" date="2023" name="Science">
        <title>Genome structures resolve the early diversification of teleost fishes.</title>
        <authorList>
            <person name="Parey E."/>
            <person name="Louis A."/>
            <person name="Montfort J."/>
            <person name="Bouchez O."/>
            <person name="Roques C."/>
            <person name="Iampietro C."/>
            <person name="Lluch J."/>
            <person name="Castinel A."/>
            <person name="Donnadieu C."/>
            <person name="Desvignes T."/>
            <person name="Floi Bucao C."/>
            <person name="Jouanno E."/>
            <person name="Wen M."/>
            <person name="Mejri S."/>
            <person name="Dirks R."/>
            <person name="Jansen H."/>
            <person name="Henkel C."/>
            <person name="Chen W.J."/>
            <person name="Zahm M."/>
            <person name="Cabau C."/>
            <person name="Klopp C."/>
            <person name="Thompson A.W."/>
            <person name="Robinson-Rechavi M."/>
            <person name="Braasch I."/>
            <person name="Lecointre G."/>
            <person name="Bobe J."/>
            <person name="Postlethwait J.H."/>
            <person name="Berthelot C."/>
            <person name="Roest Crollius H."/>
            <person name="Guiguen Y."/>
        </authorList>
    </citation>
    <scope>NUCLEOTIDE SEQUENCE</scope>
    <source>
        <strain evidence="1">WJC10195</strain>
    </source>
</reference>
<evidence type="ECO:0000313" key="1">
    <source>
        <dbReference type="EMBL" id="KAJ8374246.1"/>
    </source>
</evidence>
<dbReference type="Proteomes" id="UP001152622">
    <property type="component" value="Chromosome 2"/>
</dbReference>
<dbReference type="EMBL" id="JAINUF010000002">
    <property type="protein sequence ID" value="KAJ8374246.1"/>
    <property type="molecule type" value="Genomic_DNA"/>
</dbReference>